<proteinExistence type="predicted"/>
<dbReference type="AlphaFoldDB" id="A0AA86SA02"/>
<dbReference type="Gramene" id="rna-AYBTSS11_LOCUS6045">
    <property type="protein sequence ID" value="CAJ1932889.1"/>
    <property type="gene ID" value="gene-AYBTSS11_LOCUS6045"/>
</dbReference>
<dbReference type="Proteomes" id="UP001189624">
    <property type="component" value="Chromosome 2"/>
</dbReference>
<protein>
    <submittedName>
        <fullName evidence="1">Uncharacterized protein</fullName>
    </submittedName>
</protein>
<sequence>MVLEILNIFVERKGLYSDPDMLSCMGWTTMCTGQALTLAPERWDMRLGKHLLVGVNKYGAKEYRKLIQ</sequence>
<reference evidence="1" key="1">
    <citation type="submission" date="2023-10" db="EMBL/GenBank/DDBJ databases">
        <authorList>
            <person name="Domelevo Entfellner J.-B."/>
        </authorList>
    </citation>
    <scope>NUCLEOTIDE SEQUENCE</scope>
</reference>
<accession>A0AA86SA02</accession>
<gene>
    <name evidence="1" type="ORF">AYBTSS11_LOCUS6045</name>
</gene>
<organism evidence="1 2">
    <name type="scientific">Sphenostylis stenocarpa</name>
    <dbReference type="NCBI Taxonomy" id="92480"/>
    <lineage>
        <taxon>Eukaryota</taxon>
        <taxon>Viridiplantae</taxon>
        <taxon>Streptophyta</taxon>
        <taxon>Embryophyta</taxon>
        <taxon>Tracheophyta</taxon>
        <taxon>Spermatophyta</taxon>
        <taxon>Magnoliopsida</taxon>
        <taxon>eudicotyledons</taxon>
        <taxon>Gunneridae</taxon>
        <taxon>Pentapetalae</taxon>
        <taxon>rosids</taxon>
        <taxon>fabids</taxon>
        <taxon>Fabales</taxon>
        <taxon>Fabaceae</taxon>
        <taxon>Papilionoideae</taxon>
        <taxon>50 kb inversion clade</taxon>
        <taxon>NPAAA clade</taxon>
        <taxon>indigoferoid/millettioid clade</taxon>
        <taxon>Phaseoleae</taxon>
        <taxon>Sphenostylis</taxon>
    </lineage>
</organism>
<name>A0AA86SA02_9FABA</name>
<keyword evidence="2" id="KW-1185">Reference proteome</keyword>
<evidence type="ECO:0000313" key="2">
    <source>
        <dbReference type="Proteomes" id="UP001189624"/>
    </source>
</evidence>
<dbReference type="EMBL" id="OY731399">
    <property type="protein sequence ID" value="CAJ1932889.1"/>
    <property type="molecule type" value="Genomic_DNA"/>
</dbReference>
<evidence type="ECO:0000313" key="1">
    <source>
        <dbReference type="EMBL" id="CAJ1932889.1"/>
    </source>
</evidence>